<evidence type="ECO:0008006" key="3">
    <source>
        <dbReference type="Google" id="ProtNLM"/>
    </source>
</evidence>
<dbReference type="EMBL" id="JAKUCV010003077">
    <property type="protein sequence ID" value="KAJ4840309.1"/>
    <property type="molecule type" value="Genomic_DNA"/>
</dbReference>
<evidence type="ECO:0000313" key="2">
    <source>
        <dbReference type="Proteomes" id="UP001141552"/>
    </source>
</evidence>
<sequence length="113" mass="11782">MGKSPKTGLIQAMAAKLWGRDEPISEVPYKEGLFLFQFPSDSSMSRALHGGPWHIGVQSTVESPPLSSSLDSAPAASFSSAAAATSTSVDAVILPPKPVPVSGVKQHNTKLPL</sequence>
<name>A0A9Q0G0V1_9ROSI</name>
<accession>A0A9Q0G0V1</accession>
<keyword evidence="2" id="KW-1185">Reference proteome</keyword>
<dbReference type="Proteomes" id="UP001141552">
    <property type="component" value="Unassembled WGS sequence"/>
</dbReference>
<organism evidence="1 2">
    <name type="scientific">Turnera subulata</name>
    <dbReference type="NCBI Taxonomy" id="218843"/>
    <lineage>
        <taxon>Eukaryota</taxon>
        <taxon>Viridiplantae</taxon>
        <taxon>Streptophyta</taxon>
        <taxon>Embryophyta</taxon>
        <taxon>Tracheophyta</taxon>
        <taxon>Spermatophyta</taxon>
        <taxon>Magnoliopsida</taxon>
        <taxon>eudicotyledons</taxon>
        <taxon>Gunneridae</taxon>
        <taxon>Pentapetalae</taxon>
        <taxon>rosids</taxon>
        <taxon>fabids</taxon>
        <taxon>Malpighiales</taxon>
        <taxon>Passifloraceae</taxon>
        <taxon>Turnera</taxon>
    </lineage>
</organism>
<proteinExistence type="predicted"/>
<reference evidence="1" key="1">
    <citation type="submission" date="2022-02" db="EMBL/GenBank/DDBJ databases">
        <authorList>
            <person name="Henning P.M."/>
            <person name="McCubbin A.G."/>
            <person name="Shore J.S."/>
        </authorList>
    </citation>
    <scope>NUCLEOTIDE SEQUENCE</scope>
    <source>
        <strain evidence="1">F60SS</strain>
        <tissue evidence="1">Leaves</tissue>
    </source>
</reference>
<protein>
    <recommendedName>
        <fullName evidence="3">DUF4283 domain-containing protein</fullName>
    </recommendedName>
</protein>
<reference evidence="1" key="2">
    <citation type="journal article" date="2023" name="Plants (Basel)">
        <title>Annotation of the Turnera subulata (Passifloraceae) Draft Genome Reveals the S-Locus Evolved after the Divergence of Turneroideae from Passifloroideae in a Stepwise Manner.</title>
        <authorList>
            <person name="Henning P.M."/>
            <person name="Roalson E.H."/>
            <person name="Mir W."/>
            <person name="McCubbin A.G."/>
            <person name="Shore J.S."/>
        </authorList>
    </citation>
    <scope>NUCLEOTIDE SEQUENCE</scope>
    <source>
        <strain evidence="1">F60SS</strain>
    </source>
</reference>
<dbReference type="AlphaFoldDB" id="A0A9Q0G0V1"/>
<evidence type="ECO:0000313" key="1">
    <source>
        <dbReference type="EMBL" id="KAJ4840309.1"/>
    </source>
</evidence>
<gene>
    <name evidence="1" type="ORF">Tsubulata_022056</name>
</gene>
<comment type="caution">
    <text evidence="1">The sequence shown here is derived from an EMBL/GenBank/DDBJ whole genome shotgun (WGS) entry which is preliminary data.</text>
</comment>